<keyword evidence="1" id="KW-0812">Transmembrane</keyword>
<keyword evidence="3" id="KW-1185">Reference proteome</keyword>
<dbReference type="RefSeq" id="WP_048733791.1">
    <property type="nucleotide sequence ID" value="NZ_CP012033.1"/>
</dbReference>
<keyword evidence="1" id="KW-1133">Transmembrane helix</keyword>
<dbReference type="AlphaFoldDB" id="A0AAC8UVN5"/>
<organism evidence="2 3">
    <name type="scientific">Levilactobacillus koreensis</name>
    <dbReference type="NCBI Taxonomy" id="637971"/>
    <lineage>
        <taxon>Bacteria</taxon>
        <taxon>Bacillati</taxon>
        <taxon>Bacillota</taxon>
        <taxon>Bacilli</taxon>
        <taxon>Lactobacillales</taxon>
        <taxon>Lactobacillaceae</taxon>
        <taxon>Levilactobacillus</taxon>
    </lineage>
</organism>
<dbReference type="Proteomes" id="UP000036000">
    <property type="component" value="Chromosome"/>
</dbReference>
<evidence type="ECO:0000313" key="2">
    <source>
        <dbReference type="EMBL" id="AKP64569.1"/>
    </source>
</evidence>
<gene>
    <name evidence="2" type="ORF">ABN16_05865</name>
</gene>
<evidence type="ECO:0000256" key="1">
    <source>
        <dbReference type="SAM" id="Phobius"/>
    </source>
</evidence>
<proteinExistence type="predicted"/>
<feature type="transmembrane region" description="Helical" evidence="1">
    <location>
        <begin position="12"/>
        <end position="30"/>
    </location>
</feature>
<feature type="transmembrane region" description="Helical" evidence="1">
    <location>
        <begin position="36"/>
        <end position="55"/>
    </location>
</feature>
<accession>A0AAC8UVN5</accession>
<name>A0AAC8UVN5_9LACO</name>
<dbReference type="EMBL" id="CP012033">
    <property type="protein sequence ID" value="AKP64569.1"/>
    <property type="molecule type" value="Genomic_DNA"/>
</dbReference>
<keyword evidence="1" id="KW-0472">Membrane</keyword>
<evidence type="ECO:0000313" key="3">
    <source>
        <dbReference type="Proteomes" id="UP000036000"/>
    </source>
</evidence>
<sequence length="64" mass="7267">MKIFSKMFAGQSLISWGLQLILIYIAWQVADQHIENNLWTITGVAALLLLTYASLSRDGKQRTK</sequence>
<dbReference type="KEGG" id="lko:ABN16_05865"/>
<reference evidence="2 3" key="1">
    <citation type="submission" date="2015-07" db="EMBL/GenBank/DDBJ databases">
        <title>Lactobacillus korensis/26-25/ whole genome sequencing.</title>
        <authorList>
            <person name="Kim M.K."/>
            <person name="Im W.-T."/>
            <person name="Srinivasan S."/>
            <person name="Lee J.-J."/>
        </authorList>
    </citation>
    <scope>NUCLEOTIDE SEQUENCE [LARGE SCALE GENOMIC DNA]</scope>
    <source>
        <strain evidence="2 3">26-25</strain>
    </source>
</reference>
<protein>
    <submittedName>
        <fullName evidence="2">Uncharacterized protein</fullName>
    </submittedName>
</protein>